<dbReference type="Gramene" id="LPERR01G14470.1">
    <property type="protein sequence ID" value="LPERR01G14470.1"/>
    <property type="gene ID" value="LPERR01G14470"/>
</dbReference>
<reference evidence="11" key="3">
    <citation type="submission" date="2015-04" db="UniProtKB">
        <authorList>
            <consortium name="EnsemblPlants"/>
        </authorList>
    </citation>
    <scope>IDENTIFICATION</scope>
</reference>
<reference evidence="12" key="2">
    <citation type="submission" date="2013-12" db="EMBL/GenBank/DDBJ databases">
        <authorList>
            <person name="Yu Y."/>
            <person name="Lee S."/>
            <person name="de Baynast K."/>
            <person name="Wissotski M."/>
            <person name="Liu L."/>
            <person name="Talag J."/>
            <person name="Goicoechea J."/>
            <person name="Angelova A."/>
            <person name="Jetty R."/>
            <person name="Kudrna D."/>
            <person name="Golser W."/>
            <person name="Rivera L."/>
            <person name="Zhang J."/>
            <person name="Wing R."/>
        </authorList>
    </citation>
    <scope>NUCLEOTIDE SEQUENCE</scope>
</reference>
<dbReference type="PANTHER" id="PTHR24186">
    <property type="entry name" value="PROTEIN PHOSPHATASE 1 REGULATORY SUBUNIT"/>
    <property type="match status" value="1"/>
</dbReference>
<evidence type="ECO:0000256" key="5">
    <source>
        <dbReference type="ARBA" id="ARBA00023043"/>
    </source>
</evidence>
<feature type="repeat" description="ANK" evidence="7">
    <location>
        <begin position="378"/>
        <end position="411"/>
    </location>
</feature>
<feature type="domain" description="PGG" evidence="10">
    <location>
        <begin position="475"/>
        <end position="588"/>
    </location>
</feature>
<feature type="compositionally biased region" description="Basic and acidic residues" evidence="8">
    <location>
        <begin position="456"/>
        <end position="476"/>
    </location>
</feature>
<sequence>MQQPPTMHPKLLMACRLGDAQRLKDLLGEERAAPVARPDLVVVRLDEAERPPTPSSLLEGISAVEGDTALHVVASRCGVNDESWTPFLETARVIHERASHLLHVRNRNGDTPLHYAARNGDVRMVSLLIGLAPTANDDKRRQLLRAVNESGETALHDAVRAGSEGVVARLMAEDSELASFPRDGGGTSPLYLAVLLEEVGIARSLHAMSHGSLSYSGPHGQNALHAAVLRGKVVTEMLLDWNMSLTEQGDSDGCTPLHFSISQEASHSYKMSSKTNKIPWIRFTTLAIDIPLLLLQANPSSTYQTDDSGSFPIHIATAAGANKTVSMFLQTFPDSGSLRDAKGRTFLHVAVEKKRCSIVEHACRIPSLEYVMNMQDSNGNTALHLAVKAGDAKTFFLLFRNRQVHMNLTNKHGQTPRDMSICDIPPGLSYKWNPKQTIQRALARANSNRGVYRGDQFEEEHILRPKKEDEEKESEKLNNSTQTLGISSVLIATVTFGVAFALPGGYIADDHSNGGAPTLSGRYSFEAFIVANMLAFICSSIGTIGLMYSGITTVDLPTRQKHFLRSLFFVSSSLTSLVAAFSLGTYVVLAPVAHRTAVGICMISSLVVIYRSKGRFQRII</sequence>
<dbReference type="HOGENOM" id="CLU_000134_36_5_1"/>
<evidence type="ECO:0000256" key="3">
    <source>
        <dbReference type="ARBA" id="ARBA00022737"/>
    </source>
</evidence>
<dbReference type="GO" id="GO:0005886">
    <property type="term" value="C:plasma membrane"/>
    <property type="evidence" value="ECO:0007669"/>
    <property type="project" value="TreeGrafter"/>
</dbReference>
<dbReference type="AlphaFoldDB" id="A0A0D9V167"/>
<feature type="transmembrane region" description="Helical" evidence="9">
    <location>
        <begin position="563"/>
        <end position="586"/>
    </location>
</feature>
<evidence type="ECO:0000313" key="11">
    <source>
        <dbReference type="EnsemblPlants" id="LPERR01G14470.1"/>
    </source>
</evidence>
<evidence type="ECO:0000256" key="8">
    <source>
        <dbReference type="SAM" id="MobiDB-lite"/>
    </source>
</evidence>
<dbReference type="InterPro" id="IPR002110">
    <property type="entry name" value="Ankyrin_rpt"/>
</dbReference>
<evidence type="ECO:0000259" key="10">
    <source>
        <dbReference type="Pfam" id="PF13962"/>
    </source>
</evidence>
<keyword evidence="4 9" id="KW-1133">Transmembrane helix</keyword>
<keyword evidence="3" id="KW-0677">Repeat</keyword>
<dbReference type="Pfam" id="PF00023">
    <property type="entry name" value="Ank"/>
    <property type="match status" value="1"/>
</dbReference>
<dbReference type="Gene3D" id="1.25.40.20">
    <property type="entry name" value="Ankyrin repeat-containing domain"/>
    <property type="match status" value="2"/>
</dbReference>
<keyword evidence="6 9" id="KW-0472">Membrane</keyword>
<dbReference type="EnsemblPlants" id="LPERR01G14470.1">
    <property type="protein sequence ID" value="LPERR01G14470.1"/>
    <property type="gene ID" value="LPERR01G14470"/>
</dbReference>
<dbReference type="PROSITE" id="PS50088">
    <property type="entry name" value="ANK_REPEAT"/>
    <property type="match status" value="2"/>
</dbReference>
<dbReference type="SMART" id="SM00248">
    <property type="entry name" value="ANK"/>
    <property type="match status" value="5"/>
</dbReference>
<feature type="transmembrane region" description="Helical" evidence="9">
    <location>
        <begin position="527"/>
        <end position="551"/>
    </location>
</feature>
<keyword evidence="5 7" id="KW-0040">ANK repeat</keyword>
<keyword evidence="2 9" id="KW-0812">Transmembrane</keyword>
<dbReference type="SUPFAM" id="SSF48403">
    <property type="entry name" value="Ankyrin repeat"/>
    <property type="match status" value="1"/>
</dbReference>
<evidence type="ECO:0000256" key="1">
    <source>
        <dbReference type="ARBA" id="ARBA00004141"/>
    </source>
</evidence>
<dbReference type="PANTHER" id="PTHR24186:SF50">
    <property type="entry name" value="ANKYRIN REPEAT-CONTAINING PROTEIN ITN1-LIKE ISOFORM X1"/>
    <property type="match status" value="1"/>
</dbReference>
<keyword evidence="12" id="KW-1185">Reference proteome</keyword>
<dbReference type="Pfam" id="PF13962">
    <property type="entry name" value="PGG"/>
    <property type="match status" value="1"/>
</dbReference>
<reference evidence="11 12" key="1">
    <citation type="submission" date="2012-08" db="EMBL/GenBank/DDBJ databases">
        <title>Oryza genome evolution.</title>
        <authorList>
            <person name="Wing R.A."/>
        </authorList>
    </citation>
    <scope>NUCLEOTIDE SEQUENCE</scope>
</reference>
<dbReference type="PROSITE" id="PS50297">
    <property type="entry name" value="ANK_REP_REGION"/>
    <property type="match status" value="1"/>
</dbReference>
<dbReference type="InterPro" id="IPR036770">
    <property type="entry name" value="Ankyrin_rpt-contain_sf"/>
</dbReference>
<dbReference type="InterPro" id="IPR026961">
    <property type="entry name" value="PGG_dom"/>
</dbReference>
<evidence type="ECO:0000256" key="7">
    <source>
        <dbReference type="PROSITE-ProRule" id="PRU00023"/>
    </source>
</evidence>
<evidence type="ECO:0000256" key="2">
    <source>
        <dbReference type="ARBA" id="ARBA00022692"/>
    </source>
</evidence>
<evidence type="ECO:0000256" key="9">
    <source>
        <dbReference type="SAM" id="Phobius"/>
    </source>
</evidence>
<evidence type="ECO:0000256" key="6">
    <source>
        <dbReference type="ARBA" id="ARBA00023136"/>
    </source>
</evidence>
<feature type="repeat" description="ANK" evidence="7">
    <location>
        <begin position="108"/>
        <end position="140"/>
    </location>
</feature>
<protein>
    <recommendedName>
        <fullName evidence="10">PGG domain-containing protein</fullName>
    </recommendedName>
</protein>
<dbReference type="eggNOG" id="KOG0504">
    <property type="taxonomic scope" value="Eukaryota"/>
</dbReference>
<organism evidence="11 12">
    <name type="scientific">Leersia perrieri</name>
    <dbReference type="NCBI Taxonomy" id="77586"/>
    <lineage>
        <taxon>Eukaryota</taxon>
        <taxon>Viridiplantae</taxon>
        <taxon>Streptophyta</taxon>
        <taxon>Embryophyta</taxon>
        <taxon>Tracheophyta</taxon>
        <taxon>Spermatophyta</taxon>
        <taxon>Magnoliopsida</taxon>
        <taxon>Liliopsida</taxon>
        <taxon>Poales</taxon>
        <taxon>Poaceae</taxon>
        <taxon>BOP clade</taxon>
        <taxon>Oryzoideae</taxon>
        <taxon>Oryzeae</taxon>
        <taxon>Oryzinae</taxon>
        <taxon>Leersia</taxon>
    </lineage>
</organism>
<accession>A0A0D9V167</accession>
<dbReference type="STRING" id="77586.A0A0D9V167"/>
<dbReference type="Proteomes" id="UP000032180">
    <property type="component" value="Chromosome 1"/>
</dbReference>
<feature type="transmembrane region" description="Helical" evidence="9">
    <location>
        <begin position="592"/>
        <end position="610"/>
    </location>
</feature>
<dbReference type="Pfam" id="PF12796">
    <property type="entry name" value="Ank_2"/>
    <property type="match status" value="1"/>
</dbReference>
<proteinExistence type="predicted"/>
<evidence type="ECO:0000313" key="12">
    <source>
        <dbReference type="Proteomes" id="UP000032180"/>
    </source>
</evidence>
<evidence type="ECO:0000256" key="4">
    <source>
        <dbReference type="ARBA" id="ARBA00022989"/>
    </source>
</evidence>
<feature type="region of interest" description="Disordered" evidence="8">
    <location>
        <begin position="456"/>
        <end position="478"/>
    </location>
</feature>
<feature type="transmembrane region" description="Helical" evidence="9">
    <location>
        <begin position="484"/>
        <end position="507"/>
    </location>
</feature>
<name>A0A0D9V167_9ORYZ</name>
<comment type="subcellular location">
    <subcellularLocation>
        <location evidence="1">Membrane</location>
        <topology evidence="1">Multi-pass membrane protein</topology>
    </subcellularLocation>
</comment>